<evidence type="ECO:0000313" key="14">
    <source>
        <dbReference type="Proteomes" id="UP000199206"/>
    </source>
</evidence>
<reference evidence="14" key="1">
    <citation type="submission" date="2016-10" db="EMBL/GenBank/DDBJ databases">
        <authorList>
            <person name="Varghese N."/>
            <person name="Submissions S."/>
        </authorList>
    </citation>
    <scope>NUCLEOTIDE SEQUENCE [LARGE SCALE GENOMIC DNA]</scope>
    <source>
        <strain evidence="14">S6-262</strain>
    </source>
</reference>
<dbReference type="InterPro" id="IPR050739">
    <property type="entry name" value="MFP"/>
</dbReference>
<dbReference type="Gene3D" id="2.40.30.170">
    <property type="match status" value="1"/>
</dbReference>
<dbReference type="PRINTS" id="PR01490">
    <property type="entry name" value="RTXTOXIND"/>
</dbReference>
<evidence type="ECO:0000256" key="5">
    <source>
        <dbReference type="ARBA" id="ARBA00022519"/>
    </source>
</evidence>
<accession>A0A1H8HUI4</accession>
<dbReference type="GO" id="GO:0015031">
    <property type="term" value="P:protein transport"/>
    <property type="evidence" value="ECO:0007669"/>
    <property type="project" value="InterPro"/>
</dbReference>
<evidence type="ECO:0000256" key="7">
    <source>
        <dbReference type="ARBA" id="ARBA00022989"/>
    </source>
</evidence>
<evidence type="ECO:0000256" key="3">
    <source>
        <dbReference type="ARBA" id="ARBA00022448"/>
    </source>
</evidence>
<dbReference type="OrthoDB" id="9810980at2"/>
<evidence type="ECO:0000256" key="9">
    <source>
        <dbReference type="RuleBase" id="RU365093"/>
    </source>
</evidence>
<keyword evidence="3 9" id="KW-0813">Transport</keyword>
<dbReference type="AlphaFoldDB" id="A0A1H8HUI4"/>
<protein>
    <recommendedName>
        <fullName evidence="9">Membrane fusion protein (MFP) family protein</fullName>
    </recommendedName>
</protein>
<dbReference type="InterPro" id="IPR058781">
    <property type="entry name" value="HH_AprE-like"/>
</dbReference>
<evidence type="ECO:0000259" key="11">
    <source>
        <dbReference type="Pfam" id="PF25994"/>
    </source>
</evidence>
<dbReference type="NCBIfam" id="TIGR01843">
    <property type="entry name" value="type_I_hlyD"/>
    <property type="match status" value="1"/>
</dbReference>
<name>A0A1H8HUI4_9SPHN</name>
<keyword evidence="7 9" id="KW-1133">Transmembrane helix</keyword>
<evidence type="ECO:0000256" key="1">
    <source>
        <dbReference type="ARBA" id="ARBA00004377"/>
    </source>
</evidence>
<keyword evidence="4 9" id="KW-1003">Cell membrane</keyword>
<dbReference type="InterPro" id="IPR058982">
    <property type="entry name" value="Beta-barrel_AprE"/>
</dbReference>
<evidence type="ECO:0000256" key="4">
    <source>
        <dbReference type="ARBA" id="ARBA00022475"/>
    </source>
</evidence>
<evidence type="ECO:0000256" key="6">
    <source>
        <dbReference type="ARBA" id="ARBA00022692"/>
    </source>
</evidence>
<keyword evidence="5 9" id="KW-0997">Cell inner membrane</keyword>
<evidence type="ECO:0000256" key="2">
    <source>
        <dbReference type="ARBA" id="ARBA00009477"/>
    </source>
</evidence>
<evidence type="ECO:0000313" key="13">
    <source>
        <dbReference type="EMBL" id="SEN59829.1"/>
    </source>
</evidence>
<evidence type="ECO:0000259" key="12">
    <source>
        <dbReference type="Pfam" id="PF26002"/>
    </source>
</evidence>
<sequence length="461" mass="49999">MSGEIVQRPQGSQEIIPAPRAIAERLQMDDSPRRAIGIGIGIAIFFFVVLIGWASIARLDAAAGGEGQVSVSGNRQTVQHRDGGIVQSLEVREGQHVAAGQVLIKLQGAEVVATERALAGSVIDLQAQRARLEADIRGTPIAWPASFANAKGDDAMLVERAKQLQVAQRSARSSSLAANRAVLRQQEAEVANQTTGFSAQSRASQQQRASLQQQLESTRKLADEGYVSRNSVRAIERSIQQLEGADADYASRAAASREQVGQAREQSIATSRKYVEDSATLLRDTQFQLNEVMPKWFAAKDQLERTVIRAPLAGRVVGLRVFSVGGVIQAGQPILDIVPDAAPLIVKANFQPSDIDGVFEGREAEVKFLSLHERDLPILLGTVRNVSADALVDEKSGRGYFTAEIVVPKSQIDKLKAIRGADSGIRPGVPVQVLVKLRRRTALQYMLDPLTEAFSRSLHER</sequence>
<gene>
    <name evidence="13" type="ORF">SAMN05192583_3110</name>
</gene>
<comment type="similarity">
    <text evidence="2 9">Belongs to the membrane fusion protein (MFP) (TC 8.A.1) family.</text>
</comment>
<feature type="domain" description="AprE-like beta-barrel" evidence="12">
    <location>
        <begin position="344"/>
        <end position="437"/>
    </location>
</feature>
<proteinExistence type="inferred from homology"/>
<evidence type="ECO:0000256" key="8">
    <source>
        <dbReference type="ARBA" id="ARBA00023136"/>
    </source>
</evidence>
<keyword evidence="8 9" id="KW-0472">Membrane</keyword>
<dbReference type="RefSeq" id="WP_093666637.1">
    <property type="nucleotide sequence ID" value="NZ_FOCF01000009.1"/>
</dbReference>
<dbReference type="GO" id="GO:0005886">
    <property type="term" value="C:plasma membrane"/>
    <property type="evidence" value="ECO:0007669"/>
    <property type="project" value="UniProtKB-SubCell"/>
</dbReference>
<dbReference type="Proteomes" id="UP000199206">
    <property type="component" value="Unassembled WGS sequence"/>
</dbReference>
<organism evidence="13 14">
    <name type="scientific">Sphingomonas gellani</name>
    <dbReference type="NCBI Taxonomy" id="1166340"/>
    <lineage>
        <taxon>Bacteria</taxon>
        <taxon>Pseudomonadati</taxon>
        <taxon>Pseudomonadota</taxon>
        <taxon>Alphaproteobacteria</taxon>
        <taxon>Sphingomonadales</taxon>
        <taxon>Sphingomonadaceae</taxon>
        <taxon>Sphingomonas</taxon>
    </lineage>
</organism>
<dbReference type="EMBL" id="FOCF01000009">
    <property type="protein sequence ID" value="SEN59829.1"/>
    <property type="molecule type" value="Genomic_DNA"/>
</dbReference>
<comment type="subcellular location">
    <subcellularLocation>
        <location evidence="1 9">Cell inner membrane</location>
        <topology evidence="1 9">Single-pass membrane protein</topology>
    </subcellularLocation>
</comment>
<evidence type="ECO:0000256" key="10">
    <source>
        <dbReference type="SAM" id="MobiDB-lite"/>
    </source>
</evidence>
<dbReference type="PANTHER" id="PTHR30386">
    <property type="entry name" value="MEMBRANE FUSION SUBUNIT OF EMRAB-TOLC MULTIDRUG EFFLUX PUMP"/>
    <property type="match status" value="1"/>
</dbReference>
<keyword evidence="6 9" id="KW-0812">Transmembrane</keyword>
<dbReference type="Pfam" id="PF26002">
    <property type="entry name" value="Beta-barrel_AprE"/>
    <property type="match status" value="1"/>
</dbReference>
<dbReference type="STRING" id="1166340.SAMN05192583_3110"/>
<feature type="transmembrane region" description="Helical" evidence="9">
    <location>
        <begin position="35"/>
        <end position="56"/>
    </location>
</feature>
<dbReference type="PANTHER" id="PTHR30386:SF17">
    <property type="entry name" value="ALKALINE PROTEASE SECRETION PROTEIN APRE"/>
    <property type="match status" value="1"/>
</dbReference>
<dbReference type="InterPro" id="IPR010129">
    <property type="entry name" value="T1SS_HlyD"/>
</dbReference>
<feature type="compositionally biased region" description="Low complexity" evidence="10">
    <location>
        <begin position="198"/>
        <end position="215"/>
    </location>
</feature>
<dbReference type="Pfam" id="PF25994">
    <property type="entry name" value="HH_AprE"/>
    <property type="match status" value="1"/>
</dbReference>
<feature type="domain" description="AprE-like long alpha-helical hairpin" evidence="11">
    <location>
        <begin position="113"/>
        <end position="302"/>
    </location>
</feature>
<feature type="region of interest" description="Disordered" evidence="10">
    <location>
        <begin position="193"/>
        <end position="215"/>
    </location>
</feature>
<keyword evidence="14" id="KW-1185">Reference proteome</keyword>